<sequence>MNLKGRPLRLPLWPLPLVYVGVSIVCAFVLPRLERTYLADVHLGIAVSSAQAMLSAIASGMIALTGFVFALAFVMVQFSAVAYSPRLVAWLSRDPTTFHSLGIFNATFVYAIAALAWVDRDGSGEVPAFSMLLVTVLLLLSIIAFARLVQRINDIQIANVLAFIGREGRETLRTMFQRLDASGAAAADSWKRAAEEMSRRPVTQTLHYPDEPFTVARFEIGTLVRLAREADAVIVIECAVGDTLVENTVLMRVYGGTRPLDETRLRRTLHLARERTFEQDPKYPLRLLVDIAIKALSPAINDPTTAVQALDQIEDLLRRLGRRVLDAGCVHDEQGVLRLVFPTPSWEDYLTLAFDEIRQYGSGSVQVMRRLRAALFGLADALTEAERKATVLRYIEHLNLVVEHSVLDAEDQTIALQQDPQGLGLTRRETERRGPRAA</sequence>
<protein>
    <submittedName>
        <fullName evidence="3">Putative membrane protein</fullName>
    </submittedName>
</protein>
<reference evidence="3 4" key="1">
    <citation type="submission" date="2019-03" db="EMBL/GenBank/DDBJ databases">
        <title>Genomic Encyclopedia of Type Strains, Phase IV (KMG-IV): sequencing the most valuable type-strain genomes for metagenomic binning, comparative biology and taxonomic classification.</title>
        <authorList>
            <person name="Goeker M."/>
        </authorList>
    </citation>
    <scope>NUCLEOTIDE SEQUENCE [LARGE SCALE GENOMIC DNA]</scope>
    <source>
        <strain evidence="3 4">DSM 25287</strain>
    </source>
</reference>
<keyword evidence="2" id="KW-0472">Membrane</keyword>
<accession>A0A4R2L6U2</accession>
<keyword evidence="2" id="KW-1133">Transmembrane helix</keyword>
<feature type="transmembrane region" description="Helical" evidence="2">
    <location>
        <begin position="97"/>
        <end position="117"/>
    </location>
</feature>
<name>A0A4R2L6U2_9GAMM</name>
<feature type="transmembrane region" description="Helical" evidence="2">
    <location>
        <begin position="12"/>
        <end position="30"/>
    </location>
</feature>
<proteinExistence type="predicted"/>
<feature type="transmembrane region" description="Helical" evidence="2">
    <location>
        <begin position="129"/>
        <end position="149"/>
    </location>
</feature>
<comment type="caution">
    <text evidence="3">The sequence shown here is derived from an EMBL/GenBank/DDBJ whole genome shotgun (WGS) entry which is preliminary data.</text>
</comment>
<feature type="compositionally biased region" description="Basic and acidic residues" evidence="1">
    <location>
        <begin position="426"/>
        <end position="438"/>
    </location>
</feature>
<gene>
    <name evidence="3" type="ORF">EV699_10439</name>
</gene>
<dbReference type="Pfam" id="PF10011">
    <property type="entry name" value="DUF2254"/>
    <property type="match status" value="1"/>
</dbReference>
<keyword evidence="4" id="KW-1185">Reference proteome</keyword>
<dbReference type="AlphaFoldDB" id="A0A4R2L6U2"/>
<dbReference type="Proteomes" id="UP000295765">
    <property type="component" value="Unassembled WGS sequence"/>
</dbReference>
<dbReference type="OrthoDB" id="2955631at2"/>
<dbReference type="RefSeq" id="WP_132539100.1">
    <property type="nucleotide sequence ID" value="NZ_SLWY01000004.1"/>
</dbReference>
<feature type="region of interest" description="Disordered" evidence="1">
    <location>
        <begin position="419"/>
        <end position="438"/>
    </location>
</feature>
<feature type="transmembrane region" description="Helical" evidence="2">
    <location>
        <begin position="50"/>
        <end position="76"/>
    </location>
</feature>
<evidence type="ECO:0000313" key="4">
    <source>
        <dbReference type="Proteomes" id="UP000295765"/>
    </source>
</evidence>
<keyword evidence="2" id="KW-0812">Transmembrane</keyword>
<dbReference type="EMBL" id="SLWY01000004">
    <property type="protein sequence ID" value="TCO82647.1"/>
    <property type="molecule type" value="Genomic_DNA"/>
</dbReference>
<evidence type="ECO:0000256" key="2">
    <source>
        <dbReference type="SAM" id="Phobius"/>
    </source>
</evidence>
<dbReference type="InterPro" id="IPR018723">
    <property type="entry name" value="DUF2254_membrane"/>
</dbReference>
<evidence type="ECO:0000313" key="3">
    <source>
        <dbReference type="EMBL" id="TCO82647.1"/>
    </source>
</evidence>
<organism evidence="3 4">
    <name type="scientific">Plasticicumulans lactativorans</name>
    <dbReference type="NCBI Taxonomy" id="1133106"/>
    <lineage>
        <taxon>Bacteria</taxon>
        <taxon>Pseudomonadati</taxon>
        <taxon>Pseudomonadota</taxon>
        <taxon>Gammaproteobacteria</taxon>
        <taxon>Candidatus Competibacteraceae</taxon>
        <taxon>Plasticicumulans</taxon>
    </lineage>
</organism>
<evidence type="ECO:0000256" key="1">
    <source>
        <dbReference type="SAM" id="MobiDB-lite"/>
    </source>
</evidence>